<feature type="domain" description="Cyclin-like" evidence="3">
    <location>
        <begin position="87"/>
        <end position="181"/>
    </location>
</feature>
<dbReference type="PANTHER" id="PTHR10026">
    <property type="entry name" value="CYCLIN"/>
    <property type="match status" value="1"/>
</dbReference>
<comment type="caution">
    <text evidence="4">The sequence shown here is derived from an EMBL/GenBank/DDBJ whole genome shotgun (WGS) entry which is preliminary data.</text>
</comment>
<organism evidence="4 5">
    <name type="scientific">Coemansia spiralis</name>
    <dbReference type="NCBI Taxonomy" id="417178"/>
    <lineage>
        <taxon>Eukaryota</taxon>
        <taxon>Fungi</taxon>
        <taxon>Fungi incertae sedis</taxon>
        <taxon>Zoopagomycota</taxon>
        <taxon>Kickxellomycotina</taxon>
        <taxon>Kickxellomycetes</taxon>
        <taxon>Kickxellales</taxon>
        <taxon>Kickxellaceae</taxon>
        <taxon>Coemansia</taxon>
    </lineage>
</organism>
<keyword evidence="1 2" id="KW-0195">Cyclin</keyword>
<reference evidence="4" key="1">
    <citation type="submission" date="2022-07" db="EMBL/GenBank/DDBJ databases">
        <title>Phylogenomic reconstructions and comparative analyses of Kickxellomycotina fungi.</title>
        <authorList>
            <person name="Reynolds N.K."/>
            <person name="Stajich J.E."/>
            <person name="Barry K."/>
            <person name="Grigoriev I.V."/>
            <person name="Crous P."/>
            <person name="Smith M.E."/>
        </authorList>
    </citation>
    <scope>NUCLEOTIDE SEQUENCE</scope>
    <source>
        <strain evidence="4">CBS 109367</strain>
    </source>
</reference>
<dbReference type="InterPro" id="IPR013763">
    <property type="entry name" value="Cyclin-like_dom"/>
</dbReference>
<dbReference type="Pfam" id="PF16899">
    <property type="entry name" value="Cyclin_C_2"/>
    <property type="match status" value="1"/>
</dbReference>
<feature type="domain" description="Cyclin-like" evidence="3">
    <location>
        <begin position="201"/>
        <end position="282"/>
    </location>
</feature>
<dbReference type="InterPro" id="IPR036915">
    <property type="entry name" value="Cyclin-like_sf"/>
</dbReference>
<dbReference type="EMBL" id="JANBTX010000103">
    <property type="protein sequence ID" value="KAJ2686544.1"/>
    <property type="molecule type" value="Genomic_DNA"/>
</dbReference>
<protein>
    <recommendedName>
        <fullName evidence="3">Cyclin-like domain-containing protein</fullName>
    </recommendedName>
</protein>
<keyword evidence="5" id="KW-1185">Reference proteome</keyword>
<accession>A0A9W8GKZ6</accession>
<sequence length="336" mass="38774">MADRPQLFEQTSQYQHWRFTRASLAKLRAENNRLGVERVLHGLRQEAQVGDQETSDMRMAEATANMLTPEEELKLIDFYLKMINVYVTIYRASKLLKPESLDNVKATAINFMKRFYLHNVVFDYPPKSIMLTCFYLATKVENSFMKIEDFIRPLAAAEAKRGSKTQTKSEDVLGLEFIVIQSLQFELAVHHPYRAAYGFYLDMQTFIDEKDALRETYDRTSHFIDKSLHTDLVFHYQPSQIALGAFKLAAKEKDLDIDLYLTQRFDARSLELLFTVLDEIQDGITTFATTSKEEAQAIDLKLILCRNPEKNPNSTLYKRTIAVQGDVPYVSDSDSD</sequence>
<dbReference type="InterPro" id="IPR006671">
    <property type="entry name" value="Cyclin_N"/>
</dbReference>
<dbReference type="OrthoDB" id="340962at2759"/>
<dbReference type="SMART" id="SM00385">
    <property type="entry name" value="CYCLIN"/>
    <property type="match status" value="2"/>
</dbReference>
<dbReference type="GO" id="GO:0016538">
    <property type="term" value="F:cyclin-dependent protein serine/threonine kinase regulator activity"/>
    <property type="evidence" value="ECO:0007669"/>
    <property type="project" value="InterPro"/>
</dbReference>
<evidence type="ECO:0000313" key="5">
    <source>
        <dbReference type="Proteomes" id="UP001151516"/>
    </source>
</evidence>
<evidence type="ECO:0000259" key="3">
    <source>
        <dbReference type="SMART" id="SM00385"/>
    </source>
</evidence>
<dbReference type="Proteomes" id="UP001151516">
    <property type="component" value="Unassembled WGS sequence"/>
</dbReference>
<dbReference type="InterPro" id="IPR031658">
    <property type="entry name" value="Cyclin_C_2"/>
</dbReference>
<dbReference type="Pfam" id="PF00134">
    <property type="entry name" value="Cyclin_N"/>
    <property type="match status" value="1"/>
</dbReference>
<dbReference type="SUPFAM" id="SSF47954">
    <property type="entry name" value="Cyclin-like"/>
    <property type="match status" value="2"/>
</dbReference>
<gene>
    <name evidence="4" type="ORF">IWW39_003554</name>
</gene>
<dbReference type="Gene3D" id="1.10.472.10">
    <property type="entry name" value="Cyclin-like"/>
    <property type="match status" value="2"/>
</dbReference>
<comment type="similarity">
    <text evidence="2">Belongs to the cyclin family.</text>
</comment>
<evidence type="ECO:0000256" key="2">
    <source>
        <dbReference type="RuleBase" id="RU000383"/>
    </source>
</evidence>
<dbReference type="CDD" id="cd20525">
    <property type="entry name" value="CYCLIN_CCNH_rpt2"/>
    <property type="match status" value="1"/>
</dbReference>
<dbReference type="AlphaFoldDB" id="A0A9W8GKZ6"/>
<evidence type="ECO:0000313" key="4">
    <source>
        <dbReference type="EMBL" id="KAJ2686544.1"/>
    </source>
</evidence>
<dbReference type="GO" id="GO:0006357">
    <property type="term" value="P:regulation of transcription by RNA polymerase II"/>
    <property type="evidence" value="ECO:0007669"/>
    <property type="project" value="InterPro"/>
</dbReference>
<evidence type="ECO:0000256" key="1">
    <source>
        <dbReference type="ARBA" id="ARBA00023127"/>
    </source>
</evidence>
<dbReference type="CDD" id="cd20524">
    <property type="entry name" value="CYCLIN_CCNH_rpt1"/>
    <property type="match status" value="1"/>
</dbReference>
<proteinExistence type="inferred from homology"/>
<name>A0A9W8GKZ6_9FUNG</name>
<dbReference type="InterPro" id="IPR043198">
    <property type="entry name" value="Cyclin/Ssn8"/>
</dbReference>